<evidence type="ECO:0000256" key="1">
    <source>
        <dbReference type="SAM" id="MobiDB-lite"/>
    </source>
</evidence>
<reference evidence="2" key="1">
    <citation type="submission" date="2022-06" db="EMBL/GenBank/DDBJ databases">
        <title>Complete genome sequence of Mycobacterium pseudoshottsii NJB1907-Z4.</title>
        <authorList>
            <person name="Komine T."/>
            <person name="Fukano H."/>
            <person name="Wada S."/>
        </authorList>
    </citation>
    <scope>NUCLEOTIDE SEQUENCE</scope>
    <source>
        <strain evidence="2">NJB1907-Z4</strain>
    </source>
</reference>
<dbReference type="AlphaFoldDB" id="A0A9N7LRI0"/>
<accession>A0A9N7LRI0</accession>
<evidence type="ECO:0000313" key="3">
    <source>
        <dbReference type="Proteomes" id="UP001058626"/>
    </source>
</evidence>
<name>A0A9N7LRI0_9MYCO</name>
<organism evidence="2 3">
    <name type="scientific">Mycobacterium pseudoshottsii</name>
    <dbReference type="NCBI Taxonomy" id="265949"/>
    <lineage>
        <taxon>Bacteria</taxon>
        <taxon>Bacillati</taxon>
        <taxon>Actinomycetota</taxon>
        <taxon>Actinomycetes</taxon>
        <taxon>Mycobacteriales</taxon>
        <taxon>Mycobacteriaceae</taxon>
        <taxon>Mycobacterium</taxon>
        <taxon>Mycobacterium ulcerans group</taxon>
    </lineage>
</organism>
<dbReference type="EMBL" id="AP026367">
    <property type="protein sequence ID" value="BDN82746.1"/>
    <property type="molecule type" value="Genomic_DNA"/>
</dbReference>
<protein>
    <submittedName>
        <fullName evidence="2">Uncharacterized protein</fullName>
    </submittedName>
</protein>
<evidence type="ECO:0000313" key="2">
    <source>
        <dbReference type="EMBL" id="BDN82746.1"/>
    </source>
</evidence>
<gene>
    <name evidence="2" type="ORF">NJB1907Z4_C29610</name>
</gene>
<feature type="region of interest" description="Disordered" evidence="1">
    <location>
        <begin position="16"/>
        <end position="50"/>
    </location>
</feature>
<feature type="region of interest" description="Disordered" evidence="1">
    <location>
        <begin position="63"/>
        <end position="106"/>
    </location>
</feature>
<dbReference type="Proteomes" id="UP001058626">
    <property type="component" value="Chromosome"/>
</dbReference>
<proteinExistence type="predicted"/>
<keyword evidence="3" id="KW-1185">Reference proteome</keyword>
<sequence length="106" mass="11791">MRLDVVEMRYQPLSHGCVPFRAHRPPKISRPPTPAGFPASRERQTLPPPMRCWPALIRQNRAVKGHRRGIDGPGAMTSGRRGGHNKWSPNIDLKGGFHGKGPASKR</sequence>